<keyword evidence="2" id="KW-0175">Coiled coil</keyword>
<dbReference type="PANTHER" id="PTHR19303">
    <property type="entry name" value="TRANSPOSON"/>
    <property type="match status" value="1"/>
</dbReference>
<evidence type="ECO:0000259" key="4">
    <source>
        <dbReference type="PROSITE" id="PS51253"/>
    </source>
</evidence>
<reference evidence="5" key="1">
    <citation type="submission" date="2022-12" db="EMBL/GenBank/DDBJ databases">
        <authorList>
            <person name="Alioto T."/>
            <person name="Alioto T."/>
            <person name="Gomez Garrido J."/>
        </authorList>
    </citation>
    <scope>NUCLEOTIDE SEQUENCE</scope>
</reference>
<dbReference type="GO" id="GO:0005634">
    <property type="term" value="C:nucleus"/>
    <property type="evidence" value="ECO:0007669"/>
    <property type="project" value="TreeGrafter"/>
</dbReference>
<keyword evidence="6" id="KW-1185">Reference proteome</keyword>
<name>A0AA35PAW2_9SAUR</name>
<proteinExistence type="predicted"/>
<feature type="coiled-coil region" evidence="2">
    <location>
        <begin position="211"/>
        <end position="238"/>
    </location>
</feature>
<dbReference type="EMBL" id="OX395132">
    <property type="protein sequence ID" value="CAI5779200.1"/>
    <property type="molecule type" value="Genomic_DNA"/>
</dbReference>
<evidence type="ECO:0000256" key="3">
    <source>
        <dbReference type="SAM" id="MobiDB-lite"/>
    </source>
</evidence>
<evidence type="ECO:0000256" key="2">
    <source>
        <dbReference type="SAM" id="Coils"/>
    </source>
</evidence>
<keyword evidence="1" id="KW-0238">DNA-binding</keyword>
<gene>
    <name evidence="5" type="ORF">PODLI_1B003777</name>
</gene>
<dbReference type="InterPro" id="IPR006600">
    <property type="entry name" value="HTH_CenpB_DNA-bd_dom"/>
</dbReference>
<dbReference type="InterPro" id="IPR009057">
    <property type="entry name" value="Homeodomain-like_sf"/>
</dbReference>
<evidence type="ECO:0000256" key="1">
    <source>
        <dbReference type="ARBA" id="ARBA00023125"/>
    </source>
</evidence>
<dbReference type="InterPro" id="IPR050863">
    <property type="entry name" value="CenT-Element_Derived"/>
</dbReference>
<dbReference type="PANTHER" id="PTHR19303:SF27">
    <property type="entry name" value="HTH CENPB-TYPE DOMAIN-CONTAINING PROTEIN"/>
    <property type="match status" value="1"/>
</dbReference>
<dbReference type="SUPFAM" id="SSF46689">
    <property type="entry name" value="Homeodomain-like"/>
    <property type="match status" value="2"/>
</dbReference>
<dbReference type="Proteomes" id="UP001178461">
    <property type="component" value="Chromosome 7"/>
</dbReference>
<dbReference type="AlphaFoldDB" id="A0AA35PAW2"/>
<evidence type="ECO:0000313" key="5">
    <source>
        <dbReference type="EMBL" id="CAI5779200.1"/>
    </source>
</evidence>
<dbReference type="PROSITE" id="PS51253">
    <property type="entry name" value="HTH_CENPB"/>
    <property type="match status" value="1"/>
</dbReference>
<accession>A0AA35PAW2</accession>
<sequence length="358" mass="40232">MDKSCKGKRTINRATIEVKKQIISKHESGVRVSDLATQFGMAKSTICTILKNKEAIKGANVAKGVKTLTRQRTQTIEEVEKLLLIWIKEKQLAGDSISESMICEKALYLHAELIRNTPGASTEGEVFKASRGWFDNFKRRSGIHSVVRHGEAASANKLDADRFVLDFKDYVESQGFIPQQVFNCDETGLFRKKMPKRTYITKEEKSLQVKSDDVEELVEDHKTELATEEEQNILTEQQQAATEEIPSGEESREIVSTALIKQMCAKWAEVQGFVEKYHPDKAAVSHATNTFNDNAMSHFRQILKHQQKQISTEKKLVRKRISKSEPGVSGVKKTREGMAGEVSPIAILGEDPDPPSKQ</sequence>
<evidence type="ECO:0000313" key="6">
    <source>
        <dbReference type="Proteomes" id="UP001178461"/>
    </source>
</evidence>
<dbReference type="Gene3D" id="1.10.10.60">
    <property type="entry name" value="Homeodomain-like"/>
    <property type="match status" value="2"/>
</dbReference>
<protein>
    <submittedName>
        <fullName evidence="5">Transposable element-derived 1-like</fullName>
    </submittedName>
</protein>
<dbReference type="SMART" id="SM00674">
    <property type="entry name" value="CENPB"/>
    <property type="match status" value="1"/>
</dbReference>
<feature type="domain" description="HTH CENPB-type" evidence="4">
    <location>
        <begin position="67"/>
        <end position="147"/>
    </location>
</feature>
<feature type="region of interest" description="Disordered" evidence="3">
    <location>
        <begin position="313"/>
        <end position="358"/>
    </location>
</feature>
<organism evidence="5 6">
    <name type="scientific">Podarcis lilfordi</name>
    <name type="common">Lilford's wall lizard</name>
    <dbReference type="NCBI Taxonomy" id="74358"/>
    <lineage>
        <taxon>Eukaryota</taxon>
        <taxon>Metazoa</taxon>
        <taxon>Chordata</taxon>
        <taxon>Craniata</taxon>
        <taxon>Vertebrata</taxon>
        <taxon>Euteleostomi</taxon>
        <taxon>Lepidosauria</taxon>
        <taxon>Squamata</taxon>
        <taxon>Bifurcata</taxon>
        <taxon>Unidentata</taxon>
        <taxon>Episquamata</taxon>
        <taxon>Laterata</taxon>
        <taxon>Lacertibaenia</taxon>
        <taxon>Lacertidae</taxon>
        <taxon>Podarcis</taxon>
    </lineage>
</organism>
<dbReference type="Pfam" id="PF03221">
    <property type="entry name" value="HTH_Tnp_Tc5"/>
    <property type="match status" value="1"/>
</dbReference>
<dbReference type="GO" id="GO:0003677">
    <property type="term" value="F:DNA binding"/>
    <property type="evidence" value="ECO:0007669"/>
    <property type="project" value="UniProtKB-KW"/>
</dbReference>